<dbReference type="InterPro" id="IPR048966">
    <property type="entry name" value="Aquarius_b-barrel"/>
</dbReference>
<evidence type="ECO:0000313" key="10">
    <source>
        <dbReference type="Proteomes" id="UP000246991"/>
    </source>
</evidence>
<keyword evidence="1" id="KW-0547">Nucleotide-binding</keyword>
<dbReference type="GO" id="GO:0016787">
    <property type="term" value="F:hydrolase activity"/>
    <property type="evidence" value="ECO:0007669"/>
    <property type="project" value="UniProtKB-KW"/>
</dbReference>
<keyword evidence="1" id="KW-0067">ATP-binding</keyword>
<dbReference type="SUPFAM" id="SSF52540">
    <property type="entry name" value="P-loop containing nucleoside triphosphate hydrolases"/>
    <property type="match status" value="1"/>
</dbReference>
<dbReference type="Pfam" id="PF16399">
    <property type="entry name" value="Aquarius_N_1st"/>
    <property type="match status" value="1"/>
</dbReference>
<gene>
    <name evidence="9" type="ORF">C7212DRAFT_280780</name>
</gene>
<keyword evidence="10" id="KW-1185">Reference proteome</keyword>
<proteinExistence type="inferred from homology"/>
<feature type="domain" description="DNA2/NAM7 helicase helicase" evidence="4">
    <location>
        <begin position="807"/>
        <end position="1105"/>
    </location>
</feature>
<feature type="region of interest" description="Disordered" evidence="3">
    <location>
        <begin position="753"/>
        <end position="778"/>
    </location>
</feature>
<keyword evidence="2" id="KW-0508">mRNA splicing</keyword>
<dbReference type="STRING" id="42249.A0A317SMF4"/>
<dbReference type="Pfam" id="PF13087">
    <property type="entry name" value="AAA_12"/>
    <property type="match status" value="1"/>
</dbReference>
<organism evidence="9 10">
    <name type="scientific">Tuber magnatum</name>
    <name type="common">white Piedmont truffle</name>
    <dbReference type="NCBI Taxonomy" id="42249"/>
    <lineage>
        <taxon>Eukaryota</taxon>
        <taxon>Fungi</taxon>
        <taxon>Dikarya</taxon>
        <taxon>Ascomycota</taxon>
        <taxon>Pezizomycotina</taxon>
        <taxon>Pezizomycetes</taxon>
        <taxon>Pezizales</taxon>
        <taxon>Tuberaceae</taxon>
        <taxon>Tuber</taxon>
    </lineage>
</organism>
<dbReference type="Pfam" id="PF13086">
    <property type="entry name" value="AAA_11"/>
    <property type="match status" value="1"/>
</dbReference>
<dbReference type="PANTHER" id="PTHR10887">
    <property type="entry name" value="DNA2/NAM7 HELICASE FAMILY"/>
    <property type="match status" value="1"/>
</dbReference>
<dbReference type="FunFam" id="3.40.50.300:FF:002863">
    <property type="entry name" value="Pre-mRNA-splicing factor cwf11"/>
    <property type="match status" value="1"/>
</dbReference>
<keyword evidence="2" id="KW-0539">Nucleus</keyword>
<dbReference type="GO" id="GO:0003729">
    <property type="term" value="F:mRNA binding"/>
    <property type="evidence" value="ECO:0007669"/>
    <property type="project" value="TreeGrafter"/>
</dbReference>
<evidence type="ECO:0000259" key="4">
    <source>
        <dbReference type="Pfam" id="PF13086"/>
    </source>
</evidence>
<feature type="domain" description="RNA helicase aquarius beta-barrel" evidence="7">
    <location>
        <begin position="492"/>
        <end position="661"/>
    </location>
</feature>
<comment type="subunit">
    <text evidence="2">Belongs to the 40S cdc5-associated complex (or cwf complex), a spliceosome sub-complex reminiscent of a late-stage spliceosome.</text>
</comment>
<dbReference type="GO" id="GO:0045292">
    <property type="term" value="P:mRNA cis splicing, via spliceosome"/>
    <property type="evidence" value="ECO:0007669"/>
    <property type="project" value="UniProtKB-UniRule"/>
</dbReference>
<evidence type="ECO:0000313" key="9">
    <source>
        <dbReference type="EMBL" id="PWW75488.1"/>
    </source>
</evidence>
<evidence type="ECO:0000259" key="8">
    <source>
        <dbReference type="Pfam" id="PF21144"/>
    </source>
</evidence>
<feature type="domain" description="RNA helicase aquarius insertion" evidence="8">
    <location>
        <begin position="709"/>
        <end position="796"/>
    </location>
</feature>
<evidence type="ECO:0000256" key="2">
    <source>
        <dbReference type="PIRNR" id="PIRNR038901"/>
    </source>
</evidence>
<comment type="similarity">
    <text evidence="2">Belongs to the CWF11 family.</text>
</comment>
<dbReference type="InterPro" id="IPR041679">
    <property type="entry name" value="DNA2/NAM7-like_C"/>
</dbReference>
<reference evidence="9 10" key="1">
    <citation type="submission" date="2018-03" db="EMBL/GenBank/DDBJ databases">
        <title>Genomes of Pezizomycetes fungi and the evolution of truffles.</title>
        <authorList>
            <person name="Murat C."/>
            <person name="Payen T."/>
            <person name="Noel B."/>
            <person name="Kuo A."/>
            <person name="Martin F.M."/>
        </authorList>
    </citation>
    <scope>NUCLEOTIDE SEQUENCE [LARGE SCALE GENOMIC DNA]</scope>
    <source>
        <strain evidence="9">091103-1</strain>
    </source>
</reference>
<dbReference type="CDD" id="cd18808">
    <property type="entry name" value="SF1_C_Upf1"/>
    <property type="match status" value="1"/>
</dbReference>
<evidence type="ECO:0000259" key="7">
    <source>
        <dbReference type="Pfam" id="PF21143"/>
    </source>
</evidence>
<keyword evidence="2" id="KW-0507">mRNA processing</keyword>
<dbReference type="Pfam" id="PF21144">
    <property type="entry name" value="Aquarius_N_3rd"/>
    <property type="match status" value="1"/>
</dbReference>
<feature type="domain" description="DNA2/NAM7 helicase-like C-terminal" evidence="5">
    <location>
        <begin position="1116"/>
        <end position="1308"/>
    </location>
</feature>
<name>A0A317SMF4_9PEZI</name>
<comment type="function">
    <text evidence="2">Involved in mRNA splicing where it associates with cdc5 and the other cwf proteins as part of the spliceosome.</text>
</comment>
<accession>A0A317SMF4</accession>
<dbReference type="InterPro" id="IPR045055">
    <property type="entry name" value="DNA2/NAM7-like"/>
</dbReference>
<evidence type="ECO:0000259" key="5">
    <source>
        <dbReference type="Pfam" id="PF13087"/>
    </source>
</evidence>
<dbReference type="PANTHER" id="PTHR10887:SF5">
    <property type="entry name" value="RNA HELICASE AQUARIUS"/>
    <property type="match status" value="1"/>
</dbReference>
<dbReference type="EMBL" id="PYWC01000045">
    <property type="protein sequence ID" value="PWW75488.1"/>
    <property type="molecule type" value="Genomic_DNA"/>
</dbReference>
<comment type="subcellular location">
    <subcellularLocation>
        <location evidence="2">Nucleus</location>
    </subcellularLocation>
</comment>
<protein>
    <recommendedName>
        <fullName evidence="2">Pre-mRNA-splicing factor</fullName>
    </recommendedName>
</protein>
<dbReference type="GO" id="GO:0071013">
    <property type="term" value="C:catalytic step 2 spliceosome"/>
    <property type="evidence" value="ECO:0007669"/>
    <property type="project" value="TreeGrafter"/>
</dbReference>
<keyword evidence="1" id="KW-0347">Helicase</keyword>
<comment type="caution">
    <text evidence="9">The sequence shown here is derived from an EMBL/GenBank/DDBJ whole genome shotgun (WGS) entry which is preliminary data.</text>
</comment>
<evidence type="ECO:0000256" key="1">
    <source>
        <dbReference type="ARBA" id="ARBA00022806"/>
    </source>
</evidence>
<dbReference type="InterPro" id="IPR041677">
    <property type="entry name" value="DNA2/NAM7_AAA_11"/>
</dbReference>
<dbReference type="Proteomes" id="UP000246991">
    <property type="component" value="Unassembled WGS sequence"/>
</dbReference>
<feature type="domain" description="RNA helicase aquarius N-terminal" evidence="6">
    <location>
        <begin position="28"/>
        <end position="413"/>
    </location>
</feature>
<dbReference type="GO" id="GO:0004386">
    <property type="term" value="F:helicase activity"/>
    <property type="evidence" value="ECO:0007669"/>
    <property type="project" value="InterPro"/>
</dbReference>
<dbReference type="InterPro" id="IPR048967">
    <property type="entry name" value="Aquarius_insert"/>
</dbReference>
<dbReference type="GO" id="GO:0005684">
    <property type="term" value="C:U2-type spliceosomal complex"/>
    <property type="evidence" value="ECO:0007669"/>
    <property type="project" value="UniProtKB-UniRule"/>
</dbReference>
<dbReference type="Pfam" id="PF21143">
    <property type="entry name" value="Aquarius_N_2nd"/>
    <property type="match status" value="1"/>
</dbReference>
<dbReference type="InterPro" id="IPR047187">
    <property type="entry name" value="SF1_C_Upf1"/>
</dbReference>
<sequence>MEKPDKTTVGAVEEARPTVADLHGDNPFAQAARKHWLTEKPVRFKPGALKTEFYDPLEKDGFRFRSLLILENLQFLEKLLWPNFAETASNYHVVLIALMVNVKRRENLNVWEYISLLPEHFPLLFRRILSMAIDHGIPLFIRNHLLTFIVTAFQSLDSGLVRKECAPLVSISIWNSLSSEEVRNARLEKYPQTKKAWWAAGKRFDSADGSTQDRLRFDRLWLFEMILDFLNMMYKPLDQQEDEILNYCERFVELLTDLESQMPTRRYVNFLLKDLHVLTAIKLSPLYTSSENGLFRDLYALLSHYINFSIDDHTGLQLSQEESRQIHNADLAKLQRTAFKHFKDKLTILALANYGSIGQRDELASHVTELEDGEVVELCRLLGLRTEYPQNVTMSVDRAFLTEAILLRHEKRKTFQEQAKELPVLPNQDTLFESSLLRNEYYDGSGPLAIPKLNLQYLTVGDFLWRSFILYRCEAFFAIRRDIEDSLHRLVPKLSHPSMTTQFHGSSRMALLITRPSILETAPPKVGEEKPAYVRAEISLDYARLSEDVRRDWDSLRPDDVVFLLAVKGVDEGDRMITGGSPNKLNAAEKFGVKCLRAAEVVQLLDQDGRPVKTGDGQARRAGGRRRLHVRLDPEMYKIDADDLKAGKPDAYDSVNVLIRRKGRENNFKPVLESIQELTQADVPMPTWLQEVFLGYGDPAGAHYSKLSNQPKLVDFRDTFLDWQHLVESFPGIKLKLEEGLQEGCNPPYVISRKTAAERPKPTKKRRIDQGDNPDKEESLMVSTYKLPNMGPYPIDVPRTNHIKFTPTQVEAIRSGTNPGLTVIVGPPGTGKTDVATQIISNLYHNFPTQRTLLIAHSNQALNQLFEKITALDIDERHLLRLGHGEEELKTDANYSKQGRVESFMDNRVKLLAEVDRLAATLGAPGAHGDSCETADYFNLVYVKPAWEKYQNVLSEEGLTLDKLYDGFPFHQYFSNSPRPMFSQGSSLEEAIEVAEGGYRHIGKLFTELEDIRPFELLKTARDRQNYLLTKEARIVAMTSTHAAMKRADIAKLGFEYDNVVMEEAAQITEVETFIPLALQSPKQSELPLQRVVLCGDHYQNSPIVQNIAFRQYANLEQSLFARLVRLGVPTVNLDQQGRARASIARLYNWRYRELGNLPLLELQPEYQTANAGFRHEFQFINVKDHKGQGEYEPVPHFIQNLGEAEYVVAIYQYMRLLGYPAEKITVLTTYLGQRSLIRDVLNRRCAKNPLFGMPASLTTVDKYQGEQNDYVILSLVRTKRVGYLRDIRRMTVALSRARLGLYVVGRREVFESCYELSEAFSRLLENKSDKLEIVTGEMWPTDRRDKAREGTEMENVGHMGQYVYEMTVTKVETMRPVKQ</sequence>
<dbReference type="InterPro" id="IPR027417">
    <property type="entry name" value="P-loop_NTPase"/>
</dbReference>
<evidence type="ECO:0000256" key="3">
    <source>
        <dbReference type="SAM" id="MobiDB-lite"/>
    </source>
</evidence>
<dbReference type="Gene3D" id="3.40.50.300">
    <property type="entry name" value="P-loop containing nucleotide triphosphate hydrolases"/>
    <property type="match status" value="2"/>
</dbReference>
<feature type="compositionally biased region" description="Basic and acidic residues" evidence="3">
    <location>
        <begin position="768"/>
        <end position="778"/>
    </location>
</feature>
<dbReference type="InterPro" id="IPR026300">
    <property type="entry name" value="CWF11_fam"/>
</dbReference>
<evidence type="ECO:0000259" key="6">
    <source>
        <dbReference type="Pfam" id="PF16399"/>
    </source>
</evidence>
<dbReference type="InterPro" id="IPR032174">
    <property type="entry name" value="Aquarius_N"/>
</dbReference>
<dbReference type="PIRSF" id="PIRSF038901">
    <property type="entry name" value="AQR_cwf11"/>
    <property type="match status" value="1"/>
</dbReference>
<dbReference type="OrthoDB" id="1879at2759"/>
<keyword evidence="9" id="KW-0378">Hydrolase</keyword>
<dbReference type="CDD" id="cd17935">
    <property type="entry name" value="EEXXQc_AQR"/>
    <property type="match status" value="1"/>
</dbReference>